<proteinExistence type="predicted"/>
<feature type="region of interest" description="Disordered" evidence="1">
    <location>
        <begin position="507"/>
        <end position="527"/>
    </location>
</feature>
<sequence length="527" mass="59177">MDIDLTEYKRGKDDTLEFIRSLWNQKSATSEDIVTLKTNGKTNDRLFIFSEYIRTKDRVNKARDVDQGQMGAVVVVGSPGIGKTCWLEYMASLEARAGRPFLFYRANVFYLVRQDGVYIIGRQPIVSDLDLVESLVDPVYGDTVLFVDVDTGEVPSILPRLKPFIIQAASPQHSHYKWLKQRSGGRLFIMNPHPAHELQAALQLYMVPGTTFTEAEIATAVADHGPNMRGIQHALRSPGAALERLISDVGVLKPNVLLDIVSTVGGMKTTHDLIKTFSLVVRSNLDIDDDTELHAVANKHVWRRLMDSQLYKQYTHQVSRLFVQLSSVPQAETTAGWLFETMAQRHICEGKTVFLTPLEYEGDRLQPSAKDVKVAHNFPILKPSIFNTKDTTDHTRDEGTYYIPSAANNPTVDAFARPDGRGMAFQMTLSSKHSLNAGGLQMLRARLKDVDTSRGKVLFAFVVPYGRVEFSCPAPEKRVDRDFFDFVLLELPQFDNYAKLFALEQPEREDGPAALPPDVEMGDPQEE</sequence>
<gene>
    <name evidence="2" type="ORF">CYLTODRAFT_489796</name>
</gene>
<dbReference type="OrthoDB" id="2340858at2759"/>
<protein>
    <submittedName>
        <fullName evidence="2">Uncharacterized protein</fullName>
    </submittedName>
</protein>
<evidence type="ECO:0000313" key="3">
    <source>
        <dbReference type="Proteomes" id="UP000054007"/>
    </source>
</evidence>
<dbReference type="EMBL" id="KN880503">
    <property type="protein sequence ID" value="KIY68421.1"/>
    <property type="molecule type" value="Genomic_DNA"/>
</dbReference>
<dbReference type="PANTHER" id="PTHR33129:SF1">
    <property type="entry name" value="ATP-BINDING PROTEIN"/>
    <property type="match status" value="1"/>
</dbReference>
<accession>A0A0D7BFN4</accession>
<reference evidence="2 3" key="1">
    <citation type="journal article" date="2015" name="Fungal Genet. Biol.">
        <title>Evolution of novel wood decay mechanisms in Agaricales revealed by the genome sequences of Fistulina hepatica and Cylindrobasidium torrendii.</title>
        <authorList>
            <person name="Floudas D."/>
            <person name="Held B.W."/>
            <person name="Riley R."/>
            <person name="Nagy L.G."/>
            <person name="Koehler G."/>
            <person name="Ransdell A.S."/>
            <person name="Younus H."/>
            <person name="Chow J."/>
            <person name="Chiniquy J."/>
            <person name="Lipzen A."/>
            <person name="Tritt A."/>
            <person name="Sun H."/>
            <person name="Haridas S."/>
            <person name="LaButti K."/>
            <person name="Ohm R.A."/>
            <person name="Kues U."/>
            <person name="Blanchette R.A."/>
            <person name="Grigoriev I.V."/>
            <person name="Minto R.E."/>
            <person name="Hibbett D.S."/>
        </authorList>
    </citation>
    <scope>NUCLEOTIDE SEQUENCE [LARGE SCALE GENOMIC DNA]</scope>
    <source>
        <strain evidence="2 3">FP15055 ss-10</strain>
    </source>
</reference>
<keyword evidence="3" id="KW-1185">Reference proteome</keyword>
<dbReference type="AlphaFoldDB" id="A0A0D7BFN4"/>
<dbReference type="Proteomes" id="UP000054007">
    <property type="component" value="Unassembled WGS sequence"/>
</dbReference>
<evidence type="ECO:0000256" key="1">
    <source>
        <dbReference type="SAM" id="MobiDB-lite"/>
    </source>
</evidence>
<dbReference type="PANTHER" id="PTHR33129">
    <property type="entry name" value="PROTEIN KINASE DOMAIN-CONTAINING PROTEIN-RELATED"/>
    <property type="match status" value="1"/>
</dbReference>
<organism evidence="2 3">
    <name type="scientific">Cylindrobasidium torrendii FP15055 ss-10</name>
    <dbReference type="NCBI Taxonomy" id="1314674"/>
    <lineage>
        <taxon>Eukaryota</taxon>
        <taxon>Fungi</taxon>
        <taxon>Dikarya</taxon>
        <taxon>Basidiomycota</taxon>
        <taxon>Agaricomycotina</taxon>
        <taxon>Agaricomycetes</taxon>
        <taxon>Agaricomycetidae</taxon>
        <taxon>Agaricales</taxon>
        <taxon>Marasmiineae</taxon>
        <taxon>Physalacriaceae</taxon>
        <taxon>Cylindrobasidium</taxon>
    </lineage>
</organism>
<dbReference type="InterPro" id="IPR052980">
    <property type="entry name" value="Crinkler_effector"/>
</dbReference>
<name>A0A0D7BFN4_9AGAR</name>
<evidence type="ECO:0000313" key="2">
    <source>
        <dbReference type="EMBL" id="KIY68421.1"/>
    </source>
</evidence>